<dbReference type="PROSITE" id="PS51144">
    <property type="entry name" value="ALPHA_CA_2"/>
    <property type="match status" value="1"/>
</dbReference>
<dbReference type="GO" id="GO:0005737">
    <property type="term" value="C:cytoplasm"/>
    <property type="evidence" value="ECO:0007669"/>
    <property type="project" value="TreeGrafter"/>
</dbReference>
<dbReference type="InterPro" id="IPR001148">
    <property type="entry name" value="CA_dom"/>
</dbReference>
<dbReference type="InterPro" id="IPR023561">
    <property type="entry name" value="Carbonic_anhydrase_a-class"/>
</dbReference>
<organism evidence="10">
    <name type="scientific">Corallium rubrum</name>
    <dbReference type="NCBI Taxonomy" id="142104"/>
    <lineage>
        <taxon>Eukaryota</taxon>
        <taxon>Metazoa</taxon>
        <taxon>Cnidaria</taxon>
        <taxon>Anthozoa</taxon>
        <taxon>Octocorallia</taxon>
        <taxon>Scleralcyonacea</taxon>
        <taxon>Coralliidae</taxon>
        <taxon>Corallium</taxon>
    </lineage>
</organism>
<dbReference type="PANTHER" id="PTHR18952">
    <property type="entry name" value="CARBONIC ANHYDRASE"/>
    <property type="match status" value="1"/>
</dbReference>
<keyword evidence="4 8" id="KW-0479">Metal-binding</keyword>
<evidence type="ECO:0000256" key="6">
    <source>
        <dbReference type="ARBA" id="ARBA00023239"/>
    </source>
</evidence>
<dbReference type="EC" id="4.2.1.1" evidence="3 8"/>
<dbReference type="AlphaFoldDB" id="A0A1B0Y769"/>
<dbReference type="PANTHER" id="PTHR18952:SF141">
    <property type="entry name" value="CARBONIC ANHYDRASE"/>
    <property type="match status" value="1"/>
</dbReference>
<comment type="similarity">
    <text evidence="2 8">Belongs to the alpha-carbonic anhydrase family.</text>
</comment>
<evidence type="ECO:0000313" key="10">
    <source>
        <dbReference type="EMBL" id="ANJ59758.1"/>
    </source>
</evidence>
<dbReference type="EMBL" id="KU557745">
    <property type="protein sequence ID" value="ANJ59758.1"/>
    <property type="molecule type" value="mRNA"/>
</dbReference>
<protein>
    <recommendedName>
        <fullName evidence="3 8">Carbonic anhydrase</fullName>
        <ecNumber evidence="3 8">4.2.1.1</ecNumber>
    </recommendedName>
</protein>
<dbReference type="SMART" id="SM01057">
    <property type="entry name" value="Carb_anhydrase"/>
    <property type="match status" value="1"/>
</dbReference>
<evidence type="ECO:0000256" key="5">
    <source>
        <dbReference type="ARBA" id="ARBA00022833"/>
    </source>
</evidence>
<sequence>MASTAKWGYSKDNGPSTWAKNLCIKLGDSQSPIDIIQRQCGFDSNLKKLKFTYPSFENAKLLNNGNTVLFSPPDNRDNTSSVNFGPVANQYKLAQFHFHWGENDDTGSEHTIDGEPYSGELHLVHWNTDSYGSAKEALTSKNGLVVFGIFMKVGQEDHSGLSNITAKLPLIQKAGSSTILKEPFNPSCLFPDSLEYWSYPGSLTTPPLSESVTWVVFKKPIIVSSAQVAAFRELESDDGEKVCQNFRPTCPVNKRQVKASFQ</sequence>
<dbReference type="SUPFAM" id="SSF51069">
    <property type="entry name" value="Carbonic anhydrase"/>
    <property type="match status" value="1"/>
</dbReference>
<gene>
    <name evidence="10" type="primary">CA3</name>
</gene>
<dbReference type="Pfam" id="PF00194">
    <property type="entry name" value="Carb_anhydrase"/>
    <property type="match status" value="1"/>
</dbReference>
<evidence type="ECO:0000256" key="8">
    <source>
        <dbReference type="RuleBase" id="RU367011"/>
    </source>
</evidence>
<evidence type="ECO:0000259" key="9">
    <source>
        <dbReference type="PROSITE" id="PS51144"/>
    </source>
</evidence>
<dbReference type="InterPro" id="IPR036398">
    <property type="entry name" value="CA_dom_sf"/>
</dbReference>
<dbReference type="PROSITE" id="PS00162">
    <property type="entry name" value="ALPHA_CA_1"/>
    <property type="match status" value="1"/>
</dbReference>
<name>A0A1B0Y769_9CNID</name>
<dbReference type="InterPro" id="IPR018338">
    <property type="entry name" value="Carbonic_anhydrase_a-class_CS"/>
</dbReference>
<evidence type="ECO:0000256" key="2">
    <source>
        <dbReference type="ARBA" id="ARBA00010718"/>
    </source>
</evidence>
<comment type="function">
    <text evidence="8">Reversible hydration of carbon dioxide.</text>
</comment>
<comment type="catalytic activity">
    <reaction evidence="7 8">
        <text>hydrogencarbonate + H(+) = CO2 + H2O</text>
        <dbReference type="Rhea" id="RHEA:10748"/>
        <dbReference type="ChEBI" id="CHEBI:15377"/>
        <dbReference type="ChEBI" id="CHEBI:15378"/>
        <dbReference type="ChEBI" id="CHEBI:16526"/>
        <dbReference type="ChEBI" id="CHEBI:17544"/>
        <dbReference type="EC" id="4.2.1.1"/>
    </reaction>
</comment>
<dbReference type="Gene3D" id="3.10.200.10">
    <property type="entry name" value="Alpha carbonic anhydrase"/>
    <property type="match status" value="1"/>
</dbReference>
<dbReference type="CDD" id="cd00326">
    <property type="entry name" value="alpha_CA"/>
    <property type="match status" value="1"/>
</dbReference>
<keyword evidence="6 8" id="KW-0456">Lyase</keyword>
<dbReference type="GO" id="GO:0004089">
    <property type="term" value="F:carbonate dehydratase activity"/>
    <property type="evidence" value="ECO:0007669"/>
    <property type="project" value="UniProtKB-UniRule"/>
</dbReference>
<evidence type="ECO:0000256" key="7">
    <source>
        <dbReference type="ARBA" id="ARBA00048348"/>
    </source>
</evidence>
<accession>A0A1B0Y769</accession>
<keyword evidence="5 8" id="KW-0862">Zinc</keyword>
<evidence type="ECO:0000256" key="3">
    <source>
        <dbReference type="ARBA" id="ARBA00012925"/>
    </source>
</evidence>
<evidence type="ECO:0000256" key="1">
    <source>
        <dbReference type="ARBA" id="ARBA00001947"/>
    </source>
</evidence>
<comment type="cofactor">
    <cofactor evidence="1 8">
        <name>Zn(2+)</name>
        <dbReference type="ChEBI" id="CHEBI:29105"/>
    </cofactor>
</comment>
<evidence type="ECO:0000256" key="4">
    <source>
        <dbReference type="ARBA" id="ARBA00022723"/>
    </source>
</evidence>
<proteinExistence type="evidence at transcript level"/>
<dbReference type="GO" id="GO:0008270">
    <property type="term" value="F:zinc ion binding"/>
    <property type="evidence" value="ECO:0007669"/>
    <property type="project" value="UniProtKB-UniRule"/>
</dbReference>
<feature type="domain" description="Alpha-carbonic anhydrase" evidence="9">
    <location>
        <begin position="5"/>
        <end position="261"/>
    </location>
</feature>
<reference evidence="10" key="1">
    <citation type="journal article" date="2016" name="PLoS ONE">
        <title>Carbonic Anhydrases in Cnidarians: Novel Perspectives from the Octocorallian Corallium rubrum.</title>
        <authorList>
            <person name="Le Goff C."/>
            <person name="Ganot P."/>
            <person name="Zoccola D."/>
            <person name="Caminiti-Segonds N."/>
            <person name="Allemand D."/>
            <person name="Tambutte S."/>
        </authorList>
    </citation>
    <scope>NUCLEOTIDE SEQUENCE</scope>
</reference>